<gene>
    <name evidence="1" type="ORF">GN157_11100</name>
</gene>
<comment type="caution">
    <text evidence="1">The sequence shown here is derived from an EMBL/GenBank/DDBJ whole genome shotgun (WGS) entry which is preliminary data.</text>
</comment>
<dbReference type="EMBL" id="WOWP01000038">
    <property type="protein sequence ID" value="MUV04257.1"/>
    <property type="molecule type" value="Genomic_DNA"/>
</dbReference>
<keyword evidence="2" id="KW-1185">Reference proteome</keyword>
<proteinExistence type="predicted"/>
<evidence type="ECO:0000313" key="2">
    <source>
        <dbReference type="Proteomes" id="UP000433945"/>
    </source>
</evidence>
<reference evidence="1 2" key="1">
    <citation type="submission" date="2019-12" db="EMBL/GenBank/DDBJ databases">
        <authorList>
            <person name="Sun J.-Q."/>
        </authorList>
    </citation>
    <scope>NUCLEOTIDE SEQUENCE [LARGE SCALE GENOMIC DNA]</scope>
    <source>
        <strain evidence="1 2">JCM 17928</strain>
    </source>
</reference>
<organism evidence="1 2">
    <name type="scientific">Flavobacterium rakeshii</name>
    <dbReference type="NCBI Taxonomy" id="1038845"/>
    <lineage>
        <taxon>Bacteria</taxon>
        <taxon>Pseudomonadati</taxon>
        <taxon>Bacteroidota</taxon>
        <taxon>Flavobacteriia</taxon>
        <taxon>Flavobacteriales</taxon>
        <taxon>Flavobacteriaceae</taxon>
        <taxon>Flavobacterium</taxon>
    </lineage>
</organism>
<evidence type="ECO:0000313" key="1">
    <source>
        <dbReference type="EMBL" id="MUV04257.1"/>
    </source>
</evidence>
<dbReference type="Proteomes" id="UP000433945">
    <property type="component" value="Unassembled WGS sequence"/>
</dbReference>
<dbReference type="OrthoDB" id="9982373at2"/>
<name>A0A6N8HEX1_9FLAO</name>
<sequence length="122" mass="14159">MEIKGDGKDCFTKANITTLVNYSFGPDDGLTKFLFIRKNVTDSTSCVGLYNYVFTGLSSNEIVRKVLKFEDKIYNFSDKNESNNELALQEFISLYKDKFTKEKMDELIFQFQKGTEYRGSFF</sequence>
<dbReference type="AlphaFoldDB" id="A0A6N8HEX1"/>
<dbReference type="RefSeq" id="WP_157483468.1">
    <property type="nucleotide sequence ID" value="NZ_WOWP01000038.1"/>
</dbReference>
<protein>
    <submittedName>
        <fullName evidence="1">Uncharacterized protein</fullName>
    </submittedName>
</protein>
<accession>A0A6N8HEX1</accession>